<evidence type="ECO:0000313" key="1">
    <source>
        <dbReference type="EMBL" id="MBC2474627.1"/>
    </source>
</evidence>
<protein>
    <submittedName>
        <fullName evidence="1">Uncharacterized protein</fullName>
    </submittedName>
</protein>
<proteinExistence type="predicted"/>
<dbReference type="RefSeq" id="WP_171779659.1">
    <property type="nucleotide sequence ID" value="NZ_JABAGV010000015.1"/>
</dbReference>
<organism evidence="1 2">
    <name type="scientific">Clostridium beijerinckii</name>
    <name type="common">Clostridium MP</name>
    <dbReference type="NCBI Taxonomy" id="1520"/>
    <lineage>
        <taxon>Bacteria</taxon>
        <taxon>Bacillati</taxon>
        <taxon>Bacillota</taxon>
        <taxon>Clostridia</taxon>
        <taxon>Eubacteriales</taxon>
        <taxon>Clostridiaceae</taxon>
        <taxon>Clostridium</taxon>
    </lineage>
</organism>
<reference evidence="1" key="1">
    <citation type="submission" date="2020-04" db="EMBL/GenBank/DDBJ databases">
        <authorList>
            <person name="Brown S."/>
        </authorList>
    </citation>
    <scope>NUCLEOTIDE SEQUENCE</scope>
    <source>
        <strain evidence="1">DJ015</strain>
    </source>
</reference>
<comment type="caution">
    <text evidence="1">The sequence shown here is derived from an EMBL/GenBank/DDBJ whole genome shotgun (WGS) entry which is preliminary data.</text>
</comment>
<sequence length="251" mass="30121">MAELSLEFFTHNEEDTWISRGDAKINVKAHIWILKSETEKIEIIKKVLEVYAKRTEYRGQHFTYEELLNCLEYYGADISSKNVNELEENFYVVLWNAKDFYAELEWRDDGHVYELFINCVCSKDTNIICESIKNTGGEKRTLELKNFRAYDGHKMEASINLKKYRKLQNKKDYFRLKSIFKLSNMYLFNRLIDFVETNYNYELIFTKIHKKYEDEYNYLMKNSKDYKMDCTLIESTSEVILKVSFKPCIVK</sequence>
<gene>
    <name evidence="1" type="ORF">HGI39_07925</name>
</gene>
<name>A0AAW3W6W3_CLOBE</name>
<dbReference type="Proteomes" id="UP001194098">
    <property type="component" value="Unassembled WGS sequence"/>
</dbReference>
<evidence type="ECO:0000313" key="2">
    <source>
        <dbReference type="Proteomes" id="UP001194098"/>
    </source>
</evidence>
<dbReference type="AlphaFoldDB" id="A0AAW3W6W3"/>
<reference evidence="1" key="2">
    <citation type="journal article" date="2022" name="Nat. Biotechnol.">
        <title>Carbon-negative production of acetone and isopropanol by gas fermentation at industrial pilot scale.</title>
        <authorList>
            <person name="Liew F.E."/>
            <person name="Nogle R."/>
            <person name="Abdalla T."/>
            <person name="Rasor B.J."/>
            <person name="Canter C."/>
            <person name="Jensen R.O."/>
            <person name="Wang L."/>
            <person name="Strutz J."/>
            <person name="Chirania P."/>
            <person name="De Tissera S."/>
            <person name="Mueller A.P."/>
            <person name="Ruan Z."/>
            <person name="Gao A."/>
            <person name="Tran L."/>
            <person name="Engle N.L."/>
            <person name="Bromley J.C."/>
            <person name="Daniell J."/>
            <person name="Conrado R."/>
            <person name="Tschaplinski T.J."/>
            <person name="Giannone R.J."/>
            <person name="Hettich R.L."/>
            <person name="Karim A.S."/>
            <person name="Simpson S.D."/>
            <person name="Brown S.D."/>
            <person name="Leang C."/>
            <person name="Jewett M.C."/>
            <person name="Kopke M."/>
        </authorList>
    </citation>
    <scope>NUCLEOTIDE SEQUENCE</scope>
    <source>
        <strain evidence="1">DJ015</strain>
    </source>
</reference>
<dbReference type="EMBL" id="JABAGV010000015">
    <property type="protein sequence ID" value="MBC2474627.1"/>
    <property type="molecule type" value="Genomic_DNA"/>
</dbReference>
<accession>A0AAW3W6W3</accession>